<keyword evidence="1" id="KW-0472">Membrane</keyword>
<evidence type="ECO:0000313" key="3">
    <source>
        <dbReference type="Proteomes" id="UP000051164"/>
    </source>
</evidence>
<feature type="transmembrane region" description="Helical" evidence="1">
    <location>
        <begin position="12"/>
        <end position="32"/>
    </location>
</feature>
<organism evidence="2 3">
    <name type="scientific">Lentilactobacillus kefiri DSM 20587 = JCM 5818</name>
    <dbReference type="NCBI Taxonomy" id="1423764"/>
    <lineage>
        <taxon>Bacteria</taxon>
        <taxon>Bacillati</taxon>
        <taxon>Bacillota</taxon>
        <taxon>Bacilli</taxon>
        <taxon>Lactobacillales</taxon>
        <taxon>Lactobacillaceae</taxon>
        <taxon>Lentilactobacillus</taxon>
    </lineage>
</organism>
<gene>
    <name evidence="2" type="ORF">FC95_GL000618</name>
</gene>
<keyword evidence="1" id="KW-0812">Transmembrane</keyword>
<sequence>MNNMGFSPKLIVADVSLIISIALAFFIQKSGFPSDVKIGLLILASIFLLISVVSNFIAANERRKNAKK</sequence>
<accession>A0A8E1RG28</accession>
<feature type="transmembrane region" description="Helical" evidence="1">
    <location>
        <begin position="38"/>
        <end position="58"/>
    </location>
</feature>
<dbReference type="Proteomes" id="UP000051164">
    <property type="component" value="Unassembled WGS sequence"/>
</dbReference>
<dbReference type="AlphaFoldDB" id="A0A8E1RG28"/>
<evidence type="ECO:0000313" key="2">
    <source>
        <dbReference type="EMBL" id="KRM49371.1"/>
    </source>
</evidence>
<comment type="caution">
    <text evidence="2">The sequence shown here is derived from an EMBL/GenBank/DDBJ whole genome shotgun (WGS) entry which is preliminary data.</text>
</comment>
<protein>
    <submittedName>
        <fullName evidence="2">Uncharacterized protein</fullName>
    </submittedName>
</protein>
<reference evidence="2 3" key="1">
    <citation type="journal article" date="2015" name="Genome Announc.">
        <title>Expanding the biotechnology potential of lactobacilli through comparative genomics of 213 strains and associated genera.</title>
        <authorList>
            <person name="Sun Z."/>
            <person name="Harris H.M."/>
            <person name="McCann A."/>
            <person name="Guo C."/>
            <person name="Argimon S."/>
            <person name="Zhang W."/>
            <person name="Yang X."/>
            <person name="Jeffery I.B."/>
            <person name="Cooney J.C."/>
            <person name="Kagawa T.F."/>
            <person name="Liu W."/>
            <person name="Song Y."/>
            <person name="Salvetti E."/>
            <person name="Wrobel A."/>
            <person name="Rasinkangas P."/>
            <person name="Parkhill J."/>
            <person name="Rea M.C."/>
            <person name="O'Sullivan O."/>
            <person name="Ritari J."/>
            <person name="Douillard F.P."/>
            <person name="Paul Ross R."/>
            <person name="Yang R."/>
            <person name="Briner A.E."/>
            <person name="Felis G.E."/>
            <person name="de Vos W.M."/>
            <person name="Barrangou R."/>
            <person name="Klaenhammer T.R."/>
            <person name="Caufield P.W."/>
            <person name="Cui Y."/>
            <person name="Zhang H."/>
            <person name="O'Toole P.W."/>
        </authorList>
    </citation>
    <scope>NUCLEOTIDE SEQUENCE [LARGE SCALE GENOMIC DNA]</scope>
    <source>
        <strain evidence="2 3">DSM 20587</strain>
    </source>
</reference>
<keyword evidence="1" id="KW-1133">Transmembrane helix</keyword>
<proteinExistence type="predicted"/>
<name>A0A8E1RG28_LENKE</name>
<evidence type="ECO:0000256" key="1">
    <source>
        <dbReference type="SAM" id="Phobius"/>
    </source>
</evidence>
<dbReference type="EMBL" id="AYYV01000090">
    <property type="protein sequence ID" value="KRM49371.1"/>
    <property type="molecule type" value="Genomic_DNA"/>
</dbReference>